<dbReference type="Proteomes" id="UP000240830">
    <property type="component" value="Unassembled WGS sequence"/>
</dbReference>
<accession>A0A2H9TL22</accession>
<feature type="compositionally biased region" description="Basic and acidic residues" evidence="1">
    <location>
        <begin position="426"/>
        <end position="445"/>
    </location>
</feature>
<organism evidence="3 4">
    <name type="scientific">Paramicrosporidium saccamoebae</name>
    <dbReference type="NCBI Taxonomy" id="1246581"/>
    <lineage>
        <taxon>Eukaryota</taxon>
        <taxon>Fungi</taxon>
        <taxon>Fungi incertae sedis</taxon>
        <taxon>Cryptomycota</taxon>
        <taxon>Cryptomycota incertae sedis</taxon>
        <taxon>Paramicrosporidium</taxon>
    </lineage>
</organism>
<feature type="region of interest" description="Disordered" evidence="1">
    <location>
        <begin position="390"/>
        <end position="464"/>
    </location>
</feature>
<proteinExistence type="predicted"/>
<feature type="region of interest" description="Disordered" evidence="1">
    <location>
        <begin position="964"/>
        <end position="986"/>
    </location>
</feature>
<keyword evidence="4" id="KW-1185">Reference proteome</keyword>
<feature type="compositionally biased region" description="Basic residues" evidence="1">
    <location>
        <begin position="566"/>
        <end position="582"/>
    </location>
</feature>
<feature type="region of interest" description="Disordered" evidence="1">
    <location>
        <begin position="562"/>
        <end position="600"/>
    </location>
</feature>
<evidence type="ECO:0000313" key="4">
    <source>
        <dbReference type="Proteomes" id="UP000240830"/>
    </source>
</evidence>
<evidence type="ECO:0000313" key="3">
    <source>
        <dbReference type="EMBL" id="PJF18447.1"/>
    </source>
</evidence>
<feature type="compositionally biased region" description="Polar residues" evidence="1">
    <location>
        <begin position="589"/>
        <end position="600"/>
    </location>
</feature>
<gene>
    <name evidence="3" type="ORF">PSACC_01734</name>
</gene>
<comment type="caution">
    <text evidence="3">The sequence shown here is derived from an EMBL/GenBank/DDBJ whole genome shotgun (WGS) entry which is preliminary data.</text>
</comment>
<evidence type="ECO:0000256" key="1">
    <source>
        <dbReference type="SAM" id="MobiDB-lite"/>
    </source>
</evidence>
<feature type="compositionally biased region" description="Basic and acidic residues" evidence="1">
    <location>
        <begin position="977"/>
        <end position="986"/>
    </location>
</feature>
<sequence length="986" mass="110460">MRFFWLILLARSVQPTSPASWVKYTLTQERWPENSQRFNDLDLEDRVFAIAPIEKYVRPVPTAPIRHGSELSFRKSKPLSGGYSAPLMSDKPAYSRFRSAKILICRFAIVSNHGPLMPSLTVPKHLARVELISVVRIYYSALPYQRTPMNLLWFLVFAKSIKSTLPDGWSEYTLTQDGWLNDLVPYEGILINDAYVEDEFSCLEAVNEHDVSVSNYPTFQDNARPACEQQPPADCFAPLMDETSLSLPKQWQEGNEPRAVLSAEPTITDPLSIKFAPYQPLDSLSKATFAKPAERAIWFPDDGELFADSQISTWETKSSTMLSQYHYLGVIKPEKYYSQMLGSNTAMGYRMTQDRIIVLDGYSVTNPMGENLFSTWATNTLIPNGRTAERAVNLPPTSPQSETPQPDSVSNDLFFGRLQSSSQTESQEKNKRPSTEATHREKEKSSGTVSLQLPRLSNETPPTNSAERAIWFSSACDPYAFSQASIRDKQSSAVFSHRYYQGAVKPLERRISIDGRNSVMGYRIAQDRILLLDGYRAKNPNRRNPEANKSFCIVATISTKQIPQSKKTKAKPRSSPRSRGKKLKDTIGPSPSGSVSENAQTDLLPNDLFFERLQSSSQADGQEKSKHHLRADTAHQEMAKSSGPVPRQSPAPSSTKSPTEPAERAIWFRHLHKHYTRFQESTRNSQSSAVFDKRYYYGVVGFDASSSQIYGRNGSMGYRCDHTSSIPFLTNVRPFQADSQEESKVLTGIYTTHQEISNSSGLITHQPPSPSSVAPLSKSAESAFWFLESSIHCNGSQSSIQDTQSPTVFSHRYYKGAVKLEKYPFHMTGSNAAMGYQVTQDRILVSNGYHANSPTRESIFTWGTNALSEATMGIEEFCKNSQPTIQTGDHISSSTAGESIDKLIGIPQSNGEFMSLPPALNVFQLRDSPNTLMEKPMRPSKNLPRHYSTSQLRLDLLSELELENKEDTSLSSQVKGAMDHTYRHVP</sequence>
<feature type="compositionally biased region" description="Polar residues" evidence="1">
    <location>
        <begin position="446"/>
        <end position="464"/>
    </location>
</feature>
<feature type="region of interest" description="Disordered" evidence="1">
    <location>
        <begin position="615"/>
        <end position="661"/>
    </location>
</feature>
<protein>
    <submittedName>
        <fullName evidence="3">Uncharacterized protein</fullName>
    </submittedName>
</protein>
<evidence type="ECO:0000256" key="2">
    <source>
        <dbReference type="SAM" id="SignalP"/>
    </source>
</evidence>
<dbReference type="EMBL" id="MTSL01000124">
    <property type="protein sequence ID" value="PJF18447.1"/>
    <property type="molecule type" value="Genomic_DNA"/>
</dbReference>
<dbReference type="AlphaFoldDB" id="A0A2H9TL22"/>
<feature type="chain" id="PRO_5014156816" evidence="2">
    <location>
        <begin position="19"/>
        <end position="986"/>
    </location>
</feature>
<name>A0A2H9TL22_9FUNG</name>
<reference evidence="3 4" key="1">
    <citation type="submission" date="2016-10" db="EMBL/GenBank/DDBJ databases">
        <title>The genome of Paramicrosporidium saccamoebae is the missing link in understanding Cryptomycota and Microsporidia evolution.</title>
        <authorList>
            <person name="Quandt C.A."/>
            <person name="Beaudet D."/>
            <person name="Corsaro D."/>
            <person name="Michel R."/>
            <person name="Corradi N."/>
            <person name="James T."/>
        </authorList>
    </citation>
    <scope>NUCLEOTIDE SEQUENCE [LARGE SCALE GENOMIC DNA]</scope>
    <source>
        <strain evidence="3 4">KSL3</strain>
    </source>
</reference>
<feature type="signal peptide" evidence="2">
    <location>
        <begin position="1"/>
        <end position="18"/>
    </location>
</feature>
<keyword evidence="2" id="KW-0732">Signal</keyword>